<organism evidence="1 2">
    <name type="scientific">Lepidopterella palustris CBS 459.81</name>
    <dbReference type="NCBI Taxonomy" id="1314670"/>
    <lineage>
        <taxon>Eukaryota</taxon>
        <taxon>Fungi</taxon>
        <taxon>Dikarya</taxon>
        <taxon>Ascomycota</taxon>
        <taxon>Pezizomycotina</taxon>
        <taxon>Dothideomycetes</taxon>
        <taxon>Pleosporomycetidae</taxon>
        <taxon>Mytilinidiales</taxon>
        <taxon>Argynnaceae</taxon>
        <taxon>Lepidopterella</taxon>
    </lineage>
</organism>
<keyword evidence="2" id="KW-1185">Reference proteome</keyword>
<reference evidence="1 2" key="1">
    <citation type="journal article" date="2016" name="Nat. Commun.">
        <title>Ectomycorrhizal ecology is imprinted in the genome of the dominant symbiotic fungus Cenococcum geophilum.</title>
        <authorList>
            <consortium name="DOE Joint Genome Institute"/>
            <person name="Peter M."/>
            <person name="Kohler A."/>
            <person name="Ohm R.A."/>
            <person name="Kuo A."/>
            <person name="Krutzmann J."/>
            <person name="Morin E."/>
            <person name="Arend M."/>
            <person name="Barry K.W."/>
            <person name="Binder M."/>
            <person name="Choi C."/>
            <person name="Clum A."/>
            <person name="Copeland A."/>
            <person name="Grisel N."/>
            <person name="Haridas S."/>
            <person name="Kipfer T."/>
            <person name="LaButti K."/>
            <person name="Lindquist E."/>
            <person name="Lipzen A."/>
            <person name="Maire R."/>
            <person name="Meier B."/>
            <person name="Mihaltcheva S."/>
            <person name="Molinier V."/>
            <person name="Murat C."/>
            <person name="Poggeler S."/>
            <person name="Quandt C.A."/>
            <person name="Sperisen C."/>
            <person name="Tritt A."/>
            <person name="Tisserant E."/>
            <person name="Crous P.W."/>
            <person name="Henrissat B."/>
            <person name="Nehls U."/>
            <person name="Egli S."/>
            <person name="Spatafora J.W."/>
            <person name="Grigoriev I.V."/>
            <person name="Martin F.M."/>
        </authorList>
    </citation>
    <scope>NUCLEOTIDE SEQUENCE [LARGE SCALE GENOMIC DNA]</scope>
    <source>
        <strain evidence="1 2">CBS 459.81</strain>
    </source>
</reference>
<sequence>MGKTGLFQFNPDRVLRDTPKPVAALTVLNACEVDAALCPQGKAVQSPVTPVTPVTSEALTSLQNLITQDAHALDETSKQRHQRHLQKFANAAQISFAERSFQRDQIHFLAKMNKEAKRRKSTKSIIVGKAKVMSYVRISQGERGKCCNGS</sequence>
<proteinExistence type="predicted"/>
<evidence type="ECO:0000313" key="1">
    <source>
        <dbReference type="EMBL" id="OCK73407.1"/>
    </source>
</evidence>
<accession>A0A8E2DXA6</accession>
<dbReference type="OrthoDB" id="4357141at2759"/>
<dbReference type="AlphaFoldDB" id="A0A8E2DXA6"/>
<dbReference type="EMBL" id="KV745790">
    <property type="protein sequence ID" value="OCK73407.1"/>
    <property type="molecule type" value="Genomic_DNA"/>
</dbReference>
<dbReference type="Proteomes" id="UP000250266">
    <property type="component" value="Unassembled WGS sequence"/>
</dbReference>
<gene>
    <name evidence="1" type="ORF">K432DRAFT_430609</name>
</gene>
<name>A0A8E2DXA6_9PEZI</name>
<protein>
    <submittedName>
        <fullName evidence="1">Uncharacterized protein</fullName>
    </submittedName>
</protein>
<evidence type="ECO:0000313" key="2">
    <source>
        <dbReference type="Proteomes" id="UP000250266"/>
    </source>
</evidence>